<proteinExistence type="predicted"/>
<feature type="compositionally biased region" description="Low complexity" evidence="1">
    <location>
        <begin position="115"/>
        <end position="132"/>
    </location>
</feature>
<dbReference type="EMBL" id="CP012672">
    <property type="protein sequence ID" value="AUX30746.1"/>
    <property type="molecule type" value="Genomic_DNA"/>
</dbReference>
<dbReference type="AlphaFoldDB" id="A0A4P2QLP7"/>
<dbReference type="Proteomes" id="UP000295497">
    <property type="component" value="Chromosome"/>
</dbReference>
<organism evidence="3 4">
    <name type="scientific">Sorangium cellulosum</name>
    <name type="common">Polyangium cellulosum</name>
    <dbReference type="NCBI Taxonomy" id="56"/>
    <lineage>
        <taxon>Bacteria</taxon>
        <taxon>Pseudomonadati</taxon>
        <taxon>Myxococcota</taxon>
        <taxon>Polyangia</taxon>
        <taxon>Polyangiales</taxon>
        <taxon>Polyangiaceae</taxon>
        <taxon>Sorangium</taxon>
    </lineage>
</organism>
<feature type="region of interest" description="Disordered" evidence="1">
    <location>
        <begin position="95"/>
        <end position="132"/>
    </location>
</feature>
<feature type="compositionally biased region" description="Low complexity" evidence="1">
    <location>
        <begin position="95"/>
        <end position="104"/>
    </location>
</feature>
<feature type="domain" description="SnoaL-like" evidence="2">
    <location>
        <begin position="39"/>
        <end position="90"/>
    </location>
</feature>
<dbReference type="Gene3D" id="3.10.450.50">
    <property type="match status" value="1"/>
</dbReference>
<dbReference type="InterPro" id="IPR032710">
    <property type="entry name" value="NTF2-like_dom_sf"/>
</dbReference>
<evidence type="ECO:0000313" key="3">
    <source>
        <dbReference type="EMBL" id="AUX30746.1"/>
    </source>
</evidence>
<gene>
    <name evidence="3" type="ORF">SOCE836_028570</name>
</gene>
<protein>
    <recommendedName>
        <fullName evidence="2">SnoaL-like domain-containing protein</fullName>
    </recommendedName>
</protein>
<name>A0A4P2QLP7_SORCE</name>
<reference evidence="3 4" key="1">
    <citation type="submission" date="2015-09" db="EMBL/GenBank/DDBJ databases">
        <title>Sorangium comparison.</title>
        <authorList>
            <person name="Zaburannyi N."/>
            <person name="Bunk B."/>
            <person name="Overmann J."/>
            <person name="Mueller R."/>
        </authorList>
    </citation>
    <scope>NUCLEOTIDE SEQUENCE [LARGE SCALE GENOMIC DNA]</scope>
    <source>
        <strain evidence="3 4">So ce836</strain>
    </source>
</reference>
<dbReference type="SUPFAM" id="SSF54427">
    <property type="entry name" value="NTF2-like"/>
    <property type="match status" value="1"/>
</dbReference>
<evidence type="ECO:0000313" key="4">
    <source>
        <dbReference type="Proteomes" id="UP000295497"/>
    </source>
</evidence>
<dbReference type="InterPro" id="IPR037401">
    <property type="entry name" value="SnoaL-like"/>
</dbReference>
<evidence type="ECO:0000259" key="2">
    <source>
        <dbReference type="Pfam" id="PF12680"/>
    </source>
</evidence>
<dbReference type="Pfam" id="PF12680">
    <property type="entry name" value="SnoaL_2"/>
    <property type="match status" value="1"/>
</dbReference>
<dbReference type="RefSeq" id="WP_129574650.1">
    <property type="nucleotide sequence ID" value="NZ_CP012672.1"/>
</dbReference>
<accession>A0A4P2QLP7</accession>
<evidence type="ECO:0000256" key="1">
    <source>
        <dbReference type="SAM" id="MobiDB-lite"/>
    </source>
</evidence>
<sequence>MEAANSALFRARSATGSKIGGAEPVDIARTTQVDPRLLEQYVRAFEEANLDALVALFHEDMRTTMPPAPTWVSGRAANERFYRLMFGSIERTVSGASSRSARACAPRERRRGEVPAARLDLPRRAAPGHTAV</sequence>